<comment type="caution">
    <text evidence="1">The sequence shown here is derived from an EMBL/GenBank/DDBJ whole genome shotgun (WGS) entry which is preliminary data.</text>
</comment>
<sequence>MLRIAKALYAWGMVDADKRIPRLKEALDKAVEDIIENQGKEITQGNVGDSSFQFAPGSMTVDLWVEALGLAIRSLEHGRFEGGNNVARVVFR</sequence>
<name>A0A2N8HBV5_9BACT</name>
<dbReference type="AlphaFoldDB" id="A0A2N8HBV5"/>
<gene>
    <name evidence="1" type="ORF">CXU22_12000</name>
</gene>
<dbReference type="EMBL" id="PJKA01000013">
    <property type="protein sequence ID" value="PNC17327.1"/>
    <property type="molecule type" value="Genomic_DNA"/>
</dbReference>
<dbReference type="OrthoDB" id="9867252at2"/>
<proteinExistence type="predicted"/>
<protein>
    <submittedName>
        <fullName evidence="1">Uncharacterized protein</fullName>
    </submittedName>
</protein>
<dbReference type="RefSeq" id="WP_102715773.1">
    <property type="nucleotide sequence ID" value="NZ_PJKA01000013.1"/>
</dbReference>
<evidence type="ECO:0000313" key="2">
    <source>
        <dbReference type="Proteomes" id="UP000236000"/>
    </source>
</evidence>
<accession>A0A2N8HBV5</accession>
<reference evidence="1 2" key="1">
    <citation type="journal article" date="2017" name="BMC Genomics">
        <title>Genome sequencing of 39 Akkermansia muciniphila isolates reveals its population structure, genomic and functional diverisity, and global distribution in mammalian gut microbiotas.</title>
        <authorList>
            <person name="Guo X."/>
            <person name="Li S."/>
            <person name="Zhang J."/>
            <person name="Wu F."/>
            <person name="Li X."/>
            <person name="Wu D."/>
            <person name="Zhang M."/>
            <person name="Ou Z."/>
            <person name="Jie Z."/>
            <person name="Yan Q."/>
            <person name="Li P."/>
            <person name="Yi J."/>
            <person name="Peng Y."/>
        </authorList>
    </citation>
    <scope>NUCLEOTIDE SEQUENCE [LARGE SCALE GENOMIC DNA]</scope>
    <source>
        <strain evidence="1 2">GP24</strain>
    </source>
</reference>
<dbReference type="Proteomes" id="UP000236000">
    <property type="component" value="Unassembled WGS sequence"/>
</dbReference>
<evidence type="ECO:0000313" key="1">
    <source>
        <dbReference type="EMBL" id="PNC17327.1"/>
    </source>
</evidence>
<organism evidence="1 2">
    <name type="scientific">Akkermansia muciniphila</name>
    <dbReference type="NCBI Taxonomy" id="239935"/>
    <lineage>
        <taxon>Bacteria</taxon>
        <taxon>Pseudomonadati</taxon>
        <taxon>Verrucomicrobiota</taxon>
        <taxon>Verrucomicrobiia</taxon>
        <taxon>Verrucomicrobiales</taxon>
        <taxon>Akkermansiaceae</taxon>
        <taxon>Akkermansia</taxon>
    </lineage>
</organism>